<dbReference type="eggNOG" id="COG0313">
    <property type="taxonomic scope" value="Bacteria"/>
</dbReference>
<dbReference type="HAMAP" id="MF_01877">
    <property type="entry name" value="16SrRNA_methyltr_I"/>
    <property type="match status" value="1"/>
</dbReference>
<dbReference type="HOGENOM" id="CLU_044779_1_0_7"/>
<dbReference type="PANTHER" id="PTHR46111">
    <property type="entry name" value="RIBOSOMAL RNA SMALL SUBUNIT METHYLTRANSFERASE I"/>
    <property type="match status" value="1"/>
</dbReference>
<dbReference type="GO" id="GO:0070677">
    <property type="term" value="F:rRNA (cytosine-2'-O-)-methyltransferase activity"/>
    <property type="evidence" value="ECO:0007669"/>
    <property type="project" value="UniProtKB-UniRule"/>
</dbReference>
<dbReference type="AlphaFoldDB" id="C0QKT6"/>
<dbReference type="EMBL" id="CP001087">
    <property type="protein sequence ID" value="ACN16176.1"/>
    <property type="molecule type" value="Genomic_DNA"/>
</dbReference>
<dbReference type="EC" id="2.1.1.198" evidence="6"/>
<dbReference type="RefSeq" id="WP_015904938.1">
    <property type="nucleotide sequence ID" value="NC_012108.1"/>
</dbReference>
<dbReference type="InterPro" id="IPR014776">
    <property type="entry name" value="4pyrrole_Mease_sub2"/>
</dbReference>
<comment type="function">
    <text evidence="6">Catalyzes the 2'-O-methylation of the ribose of cytidine 1402 (C1402) in 16S rRNA.</text>
</comment>
<sequence>MHSRPIETDPGGPGTLYVVATPIGNLEDITFRAVRILGQVKVIAAEDTRHTGKLLAHYQIKNTLISCHEHNETRRIDEFILRLNQGDDIALVSDAGTPSVSDPGFELIRACTRSGIRVLPIPGPSAAIAGLSVSGLPTDAFLFQGFLPRKQGKRRDQLGALANERATLVFYESPRRIIALLTELVDILGDRPGMLAREITKIHEEYLRGNLSHIIESLSSRASVKGECVLFVAGSDKADSPMVSQEGLDEIIIEALQDSTQRTGDLAKAFAKKFNLSRKFVYERILALRKDQQF</sequence>
<evidence type="ECO:0000313" key="9">
    <source>
        <dbReference type="Proteomes" id="UP000000442"/>
    </source>
</evidence>
<dbReference type="GO" id="GO:0005737">
    <property type="term" value="C:cytoplasm"/>
    <property type="evidence" value="ECO:0007669"/>
    <property type="project" value="UniProtKB-SubCell"/>
</dbReference>
<gene>
    <name evidence="6" type="primary">rsmI</name>
    <name evidence="8" type="ordered locus">HRM2_30930</name>
</gene>
<keyword evidence="4 6" id="KW-0808">Transferase</keyword>
<dbReference type="InterPro" id="IPR035996">
    <property type="entry name" value="4pyrrol_Methylase_sf"/>
</dbReference>
<dbReference type="FunFam" id="3.40.1010.10:FF:000002">
    <property type="entry name" value="Ribosomal RNA small subunit methyltransferase I"/>
    <property type="match status" value="1"/>
</dbReference>
<dbReference type="Proteomes" id="UP000000442">
    <property type="component" value="Chromosome"/>
</dbReference>
<evidence type="ECO:0000256" key="1">
    <source>
        <dbReference type="ARBA" id="ARBA00022490"/>
    </source>
</evidence>
<dbReference type="Gene3D" id="3.30.950.10">
    <property type="entry name" value="Methyltransferase, Cobalt-precorrin-4 Transmethylase, Domain 2"/>
    <property type="match status" value="1"/>
</dbReference>
<organism evidence="8 9">
    <name type="scientific">Desulforapulum autotrophicum (strain ATCC 43914 / DSM 3382 / VKM B-1955 / HRM2)</name>
    <name type="common">Desulfobacterium autotrophicum</name>
    <dbReference type="NCBI Taxonomy" id="177437"/>
    <lineage>
        <taxon>Bacteria</taxon>
        <taxon>Pseudomonadati</taxon>
        <taxon>Thermodesulfobacteriota</taxon>
        <taxon>Desulfobacteria</taxon>
        <taxon>Desulfobacterales</taxon>
        <taxon>Desulfobacteraceae</taxon>
        <taxon>Desulforapulum</taxon>
    </lineage>
</organism>
<keyword evidence="3 6" id="KW-0489">Methyltransferase</keyword>
<evidence type="ECO:0000256" key="3">
    <source>
        <dbReference type="ARBA" id="ARBA00022603"/>
    </source>
</evidence>
<dbReference type="Gene3D" id="3.40.1010.10">
    <property type="entry name" value="Cobalt-precorrin-4 Transmethylase, Domain 1"/>
    <property type="match status" value="1"/>
</dbReference>
<dbReference type="STRING" id="177437.HRM2_30930"/>
<keyword evidence="5 6" id="KW-0949">S-adenosyl-L-methionine</keyword>
<reference evidence="8 9" key="1">
    <citation type="journal article" date="2009" name="Environ. Microbiol.">
        <title>Genome sequence of Desulfobacterium autotrophicum HRM2, a marine sulfate reducer oxidizing organic carbon completely to carbon dioxide.</title>
        <authorList>
            <person name="Strittmatter A.W."/>
            <person name="Liesegang H."/>
            <person name="Rabus R."/>
            <person name="Decker I."/>
            <person name="Amann J."/>
            <person name="Andres S."/>
            <person name="Henne A."/>
            <person name="Fricke W.F."/>
            <person name="Martinez-Arias R."/>
            <person name="Bartels D."/>
            <person name="Goesmann A."/>
            <person name="Krause L."/>
            <person name="Puehler A."/>
            <person name="Klenk H.P."/>
            <person name="Richter M."/>
            <person name="Schuler M."/>
            <person name="Gloeckner F.O."/>
            <person name="Meyerdierks A."/>
            <person name="Gottschalk G."/>
            <person name="Amann R."/>
        </authorList>
    </citation>
    <scope>NUCLEOTIDE SEQUENCE [LARGE SCALE GENOMIC DNA]</scope>
    <source>
        <strain evidence="9">ATCC 43914 / DSM 3382 / HRM2</strain>
    </source>
</reference>
<evidence type="ECO:0000256" key="6">
    <source>
        <dbReference type="HAMAP-Rule" id="MF_01877"/>
    </source>
</evidence>
<dbReference type="PANTHER" id="PTHR46111:SF1">
    <property type="entry name" value="RIBOSOMAL RNA SMALL SUBUNIT METHYLTRANSFERASE I"/>
    <property type="match status" value="1"/>
</dbReference>
<keyword evidence="9" id="KW-1185">Reference proteome</keyword>
<dbReference type="CDD" id="cd11648">
    <property type="entry name" value="RsmI"/>
    <property type="match status" value="1"/>
</dbReference>
<dbReference type="InterPro" id="IPR018063">
    <property type="entry name" value="SAM_MeTrfase_RsmI_CS"/>
</dbReference>
<protein>
    <recommendedName>
        <fullName evidence="6">Ribosomal RNA small subunit methyltransferase I</fullName>
        <ecNumber evidence="6">2.1.1.198</ecNumber>
    </recommendedName>
    <alternativeName>
        <fullName evidence="6">16S rRNA 2'-O-ribose C1402 methyltransferase</fullName>
    </alternativeName>
    <alternativeName>
        <fullName evidence="6">rRNA (cytidine-2'-O-)-methyltransferase RsmI</fullName>
    </alternativeName>
</protein>
<dbReference type="InterPro" id="IPR008189">
    <property type="entry name" value="rRNA_ssu_MeTfrase_I"/>
</dbReference>
<evidence type="ECO:0000256" key="2">
    <source>
        <dbReference type="ARBA" id="ARBA00022552"/>
    </source>
</evidence>
<evidence type="ECO:0000259" key="7">
    <source>
        <dbReference type="Pfam" id="PF00590"/>
    </source>
</evidence>
<evidence type="ECO:0000256" key="5">
    <source>
        <dbReference type="ARBA" id="ARBA00022691"/>
    </source>
</evidence>
<evidence type="ECO:0000313" key="8">
    <source>
        <dbReference type="EMBL" id="ACN16176.1"/>
    </source>
</evidence>
<evidence type="ECO:0000256" key="4">
    <source>
        <dbReference type="ARBA" id="ARBA00022679"/>
    </source>
</evidence>
<proteinExistence type="inferred from homology"/>
<dbReference type="PIRSF" id="PIRSF005917">
    <property type="entry name" value="MTase_YraL"/>
    <property type="match status" value="1"/>
</dbReference>
<dbReference type="SUPFAM" id="SSF53790">
    <property type="entry name" value="Tetrapyrrole methylase"/>
    <property type="match status" value="1"/>
</dbReference>
<comment type="similarity">
    <text evidence="6">Belongs to the methyltransferase superfamily. RsmI family.</text>
</comment>
<dbReference type="OrthoDB" id="9809084at2"/>
<dbReference type="PROSITE" id="PS01296">
    <property type="entry name" value="RSMI"/>
    <property type="match status" value="1"/>
</dbReference>
<dbReference type="Pfam" id="PF00590">
    <property type="entry name" value="TP_methylase"/>
    <property type="match status" value="1"/>
</dbReference>
<dbReference type="KEGG" id="dat:HRM2_30930"/>
<dbReference type="InterPro" id="IPR014777">
    <property type="entry name" value="4pyrrole_Mease_sub1"/>
</dbReference>
<feature type="domain" description="Tetrapyrrole methylase" evidence="7">
    <location>
        <begin position="15"/>
        <end position="214"/>
    </location>
</feature>
<name>C0QKT6_DESAH</name>
<comment type="subcellular location">
    <subcellularLocation>
        <location evidence="6">Cytoplasm</location>
    </subcellularLocation>
</comment>
<accession>C0QKT6</accession>
<keyword evidence="1 6" id="KW-0963">Cytoplasm</keyword>
<dbReference type="NCBIfam" id="TIGR00096">
    <property type="entry name" value="16S rRNA (cytidine(1402)-2'-O)-methyltransferase"/>
    <property type="match status" value="1"/>
</dbReference>
<comment type="catalytic activity">
    <reaction evidence="6">
        <text>cytidine(1402) in 16S rRNA + S-adenosyl-L-methionine = 2'-O-methylcytidine(1402) in 16S rRNA + S-adenosyl-L-homocysteine + H(+)</text>
        <dbReference type="Rhea" id="RHEA:42924"/>
        <dbReference type="Rhea" id="RHEA-COMP:10285"/>
        <dbReference type="Rhea" id="RHEA-COMP:10286"/>
        <dbReference type="ChEBI" id="CHEBI:15378"/>
        <dbReference type="ChEBI" id="CHEBI:57856"/>
        <dbReference type="ChEBI" id="CHEBI:59789"/>
        <dbReference type="ChEBI" id="CHEBI:74495"/>
        <dbReference type="ChEBI" id="CHEBI:82748"/>
        <dbReference type="EC" id="2.1.1.198"/>
    </reaction>
</comment>
<keyword evidence="2 6" id="KW-0698">rRNA processing</keyword>
<dbReference type="FunFam" id="3.30.950.10:FF:000002">
    <property type="entry name" value="Ribosomal RNA small subunit methyltransferase I"/>
    <property type="match status" value="1"/>
</dbReference>
<dbReference type="InterPro" id="IPR000878">
    <property type="entry name" value="4pyrrol_Mease"/>
</dbReference>